<protein>
    <submittedName>
        <fullName evidence="2">Uncharacterized protein</fullName>
    </submittedName>
</protein>
<keyword evidence="1" id="KW-1133">Transmembrane helix</keyword>
<accession>A0ABW1NND8</accession>
<dbReference type="Proteomes" id="UP001596137">
    <property type="component" value="Unassembled WGS sequence"/>
</dbReference>
<name>A0ABW1NND8_9ACTN</name>
<comment type="caution">
    <text evidence="2">The sequence shown here is derived from an EMBL/GenBank/DDBJ whole genome shotgun (WGS) entry which is preliminary data.</text>
</comment>
<proteinExistence type="predicted"/>
<keyword evidence="1" id="KW-0812">Transmembrane</keyword>
<evidence type="ECO:0000256" key="1">
    <source>
        <dbReference type="SAM" id="Phobius"/>
    </source>
</evidence>
<dbReference type="RefSeq" id="WP_380757570.1">
    <property type="nucleotide sequence ID" value="NZ_JBHSRF010000043.1"/>
</dbReference>
<sequence>MVTAAVLVVARDQIWNYSFLPAFALFLLLAGWSLPQGRRGAGR</sequence>
<organism evidence="2 3">
    <name type="scientific">Sphaerisporangium aureirubrum</name>
    <dbReference type="NCBI Taxonomy" id="1544736"/>
    <lineage>
        <taxon>Bacteria</taxon>
        <taxon>Bacillati</taxon>
        <taxon>Actinomycetota</taxon>
        <taxon>Actinomycetes</taxon>
        <taxon>Streptosporangiales</taxon>
        <taxon>Streptosporangiaceae</taxon>
        <taxon>Sphaerisporangium</taxon>
    </lineage>
</organism>
<gene>
    <name evidence="2" type="ORF">ACFP1K_25170</name>
</gene>
<reference evidence="3" key="1">
    <citation type="journal article" date="2019" name="Int. J. Syst. Evol. Microbiol.">
        <title>The Global Catalogue of Microorganisms (GCM) 10K type strain sequencing project: providing services to taxonomists for standard genome sequencing and annotation.</title>
        <authorList>
            <consortium name="The Broad Institute Genomics Platform"/>
            <consortium name="The Broad Institute Genome Sequencing Center for Infectious Disease"/>
            <person name="Wu L."/>
            <person name="Ma J."/>
        </authorList>
    </citation>
    <scope>NUCLEOTIDE SEQUENCE [LARGE SCALE GENOMIC DNA]</scope>
    <source>
        <strain evidence="3">JCM 30346</strain>
    </source>
</reference>
<evidence type="ECO:0000313" key="2">
    <source>
        <dbReference type="EMBL" id="MFC6084473.1"/>
    </source>
</evidence>
<evidence type="ECO:0000313" key="3">
    <source>
        <dbReference type="Proteomes" id="UP001596137"/>
    </source>
</evidence>
<dbReference type="EMBL" id="JBHSRF010000043">
    <property type="protein sequence ID" value="MFC6084473.1"/>
    <property type="molecule type" value="Genomic_DNA"/>
</dbReference>
<feature type="transmembrane region" description="Helical" evidence="1">
    <location>
        <begin position="14"/>
        <end position="34"/>
    </location>
</feature>
<keyword evidence="3" id="KW-1185">Reference proteome</keyword>
<keyword evidence="1" id="KW-0472">Membrane</keyword>